<evidence type="ECO:0000256" key="1">
    <source>
        <dbReference type="ARBA" id="ARBA00023054"/>
    </source>
</evidence>
<feature type="domain" description="Kinesin motor" evidence="4">
    <location>
        <begin position="4"/>
        <end position="305"/>
    </location>
</feature>
<evidence type="ECO:0000259" key="4">
    <source>
        <dbReference type="PROSITE" id="PS50067"/>
    </source>
</evidence>
<dbReference type="InterPro" id="IPR036961">
    <property type="entry name" value="Kinesin_motor_dom_sf"/>
</dbReference>
<dbReference type="GO" id="GO:0000278">
    <property type="term" value="P:mitotic cell cycle"/>
    <property type="evidence" value="ECO:0007669"/>
    <property type="project" value="TreeGrafter"/>
</dbReference>
<dbReference type="GO" id="GO:0007018">
    <property type="term" value="P:microtubule-based movement"/>
    <property type="evidence" value="ECO:0007669"/>
    <property type="project" value="InterPro"/>
</dbReference>
<evidence type="ECO:0000256" key="2">
    <source>
        <dbReference type="ARBA" id="ARBA00023175"/>
    </source>
</evidence>
<dbReference type="GO" id="GO:0008017">
    <property type="term" value="F:microtubule binding"/>
    <property type="evidence" value="ECO:0007669"/>
    <property type="project" value="InterPro"/>
</dbReference>
<organism evidence="5 6">
    <name type="scientific">Pseudoloma neurophilia</name>
    <dbReference type="NCBI Taxonomy" id="146866"/>
    <lineage>
        <taxon>Eukaryota</taxon>
        <taxon>Fungi</taxon>
        <taxon>Fungi incertae sedis</taxon>
        <taxon>Microsporidia</taxon>
        <taxon>Pseudoloma</taxon>
    </lineage>
</organism>
<accession>A0A0R0LT56</accession>
<name>A0A0R0LT56_9MICR</name>
<dbReference type="PANTHER" id="PTHR47968:SF75">
    <property type="entry name" value="CENTROMERE-ASSOCIATED PROTEIN E"/>
    <property type="match status" value="1"/>
</dbReference>
<evidence type="ECO:0000313" key="6">
    <source>
        <dbReference type="Proteomes" id="UP000051530"/>
    </source>
</evidence>
<reference evidence="5 6" key="1">
    <citation type="submission" date="2015-07" db="EMBL/GenBank/DDBJ databases">
        <title>The genome of Pseudoloma neurophilia, a relevant intracellular parasite of the zebrafish.</title>
        <authorList>
            <person name="Ndikumana S."/>
            <person name="Pelin A."/>
            <person name="Sanders J."/>
            <person name="Corradi N."/>
        </authorList>
    </citation>
    <scope>NUCLEOTIDE SEQUENCE [LARGE SCALE GENOMIC DNA]</scope>
    <source>
        <strain evidence="5 6">MK1</strain>
    </source>
</reference>
<dbReference type="EMBL" id="LGUB01000784">
    <property type="protein sequence ID" value="KRH92630.1"/>
    <property type="molecule type" value="Genomic_DNA"/>
</dbReference>
<sequence>MSEKIRVHVRVRNMTVEEKDNELQQKWFIKDNLLHQKLDDERSLSYLCYESVFFEEDNQTIFNKCIEKNVDSLFEGKSLTVFAYGQTGSGKTYTMTGQKDDPGIIRQVLSHIFQRTDSFSEGQISYFEIYNENIIDLINPENKPRIFSYNDQVTVKGLDRVKINNLESANDLIEDCEKRRKVGQTQFNIRSSRSHTIFKFEMKIKKTVVSVTLIDLAGSEKASGSALRVKEGVFINKSLLALGKVMSSIHKKEFASYRDSKLTRVLQSSMTGNVNLVALCMISPNISCVDESVSTLKFASRLCQIEMKYQIKNNDTMEEKDYICVNCKNNFNIEKKKLTVSEYSDSSTDSLSNSASELELFEKYTKLQEKRIANLESLIISLFKKTPSLKEKEIFTLEKNMYNLQIDILKRKKSDQI</sequence>
<dbReference type="PRINTS" id="PR00380">
    <property type="entry name" value="KINESINHEAVY"/>
</dbReference>
<dbReference type="OrthoDB" id="3176171at2759"/>
<dbReference type="GO" id="GO:0005874">
    <property type="term" value="C:microtubule"/>
    <property type="evidence" value="ECO:0007669"/>
    <property type="project" value="TreeGrafter"/>
</dbReference>
<protein>
    <submittedName>
        <fullName evidence="5">Kinesin-like protein</fullName>
    </submittedName>
</protein>
<evidence type="ECO:0000313" key="5">
    <source>
        <dbReference type="EMBL" id="KRH92630.1"/>
    </source>
</evidence>
<evidence type="ECO:0000256" key="3">
    <source>
        <dbReference type="PROSITE-ProRule" id="PRU00283"/>
    </source>
</evidence>
<dbReference type="GO" id="GO:0003777">
    <property type="term" value="F:microtubule motor activity"/>
    <property type="evidence" value="ECO:0007669"/>
    <property type="project" value="InterPro"/>
</dbReference>
<dbReference type="Pfam" id="PF00225">
    <property type="entry name" value="Kinesin"/>
    <property type="match status" value="1"/>
</dbReference>
<keyword evidence="6" id="KW-1185">Reference proteome</keyword>
<dbReference type="PROSITE" id="PS50067">
    <property type="entry name" value="KINESIN_MOTOR_2"/>
    <property type="match status" value="1"/>
</dbReference>
<proteinExistence type="inferred from homology"/>
<feature type="binding site" evidence="3">
    <location>
        <begin position="85"/>
        <end position="92"/>
    </location>
    <ligand>
        <name>ATP</name>
        <dbReference type="ChEBI" id="CHEBI:30616"/>
    </ligand>
</feature>
<dbReference type="SUPFAM" id="SSF52540">
    <property type="entry name" value="P-loop containing nucleoside triphosphate hydrolases"/>
    <property type="match status" value="1"/>
</dbReference>
<dbReference type="VEuPathDB" id="MicrosporidiaDB:M153_39050001316"/>
<keyword evidence="1" id="KW-0175">Coiled coil</keyword>
<keyword evidence="3" id="KW-0067">ATP-binding</keyword>
<dbReference type="InterPro" id="IPR027640">
    <property type="entry name" value="Kinesin-like_fam"/>
</dbReference>
<gene>
    <name evidence="5" type="ORF">M153_39050001316</name>
</gene>
<keyword evidence="2 3" id="KW-0505">Motor protein</keyword>
<dbReference type="GO" id="GO:0005524">
    <property type="term" value="F:ATP binding"/>
    <property type="evidence" value="ECO:0007669"/>
    <property type="project" value="UniProtKB-UniRule"/>
</dbReference>
<dbReference type="Gene3D" id="3.40.850.10">
    <property type="entry name" value="Kinesin motor domain"/>
    <property type="match status" value="1"/>
</dbReference>
<comment type="similarity">
    <text evidence="3">Belongs to the TRAFAC class myosin-kinesin ATPase superfamily. Kinesin family.</text>
</comment>
<keyword evidence="3" id="KW-0547">Nucleotide-binding</keyword>
<dbReference type="AlphaFoldDB" id="A0A0R0LT56"/>
<dbReference type="InterPro" id="IPR001752">
    <property type="entry name" value="Kinesin_motor_dom"/>
</dbReference>
<dbReference type="InterPro" id="IPR027417">
    <property type="entry name" value="P-loop_NTPase"/>
</dbReference>
<dbReference type="PANTHER" id="PTHR47968">
    <property type="entry name" value="CENTROMERE PROTEIN E"/>
    <property type="match status" value="1"/>
</dbReference>
<dbReference type="SMART" id="SM00129">
    <property type="entry name" value="KISc"/>
    <property type="match status" value="1"/>
</dbReference>
<comment type="caution">
    <text evidence="5">The sequence shown here is derived from an EMBL/GenBank/DDBJ whole genome shotgun (WGS) entry which is preliminary data.</text>
</comment>
<dbReference type="Proteomes" id="UP000051530">
    <property type="component" value="Unassembled WGS sequence"/>
</dbReference>